<dbReference type="Proteomes" id="UP000215127">
    <property type="component" value="Chromosome 17"/>
</dbReference>
<feature type="compositionally biased region" description="Polar residues" evidence="1">
    <location>
        <begin position="364"/>
        <end position="377"/>
    </location>
</feature>
<dbReference type="EMBL" id="LT853706">
    <property type="protein sequence ID" value="SMQ56453.1"/>
    <property type="molecule type" value="Genomic_DNA"/>
</dbReference>
<sequence length="819" mass="90752">MPDEITNATVAKCLAVDTCLDQSISAEDDGLLPGRWLSMTAVASCIRRLKSDREQCVVFEEGMQELTKGPKRVLTFPPMVLFFIFYKANHFRLGVLDGVTGDYFAFDPMSPIASRELASQILEYGEAISAAQRANNSEWMGESEPDEWPLEWEEIQPPRNFQQQNFHDCGLLIALEAILYSYRDALKTANHTRGDAVIPEVWRMSFAFFLRGRDADGAEISPAWMEKRLCARLGRGPGREQALHCLVSEIGIARDLFWSLRLDGAAEKSVYNCISTGEQHLSALQQLPGKTFESQIEAQRVKLQSVREYAEEQARLKAVTQKLTQAVEELIVMASGVGRVEQGMEVKDEDGRDASFGPAQAHSLTLPQADSLPQANSIPPYGKPRVTDEKHRGSPETARRADQALADNDSNAQCSNTMGDSPAEDDLSRDVRLSPPTRLGAIGSTSTPHQPSLSVLPRSSTPSREMARLFLNRSSTDNSDAPQSVLDELPHGWLSPVAINNLIRFLAPRHVCVVDHDMVDGKASTSTLAWPAQHHTILIAPMVKNTHLAVACFNMLKNHIELYVPSRHAQTYSDISRELHAFCREFLCPKGAGIKWNITGTPGTGLGQNDNKDHGVLLVLHAIGYASGNALFAQQSELHMRTVRQVLAVCWIAINRSHHLEMPRAFSQWMSITDNTQHLADTTSAERKISNIACIKRAADLTKLYTTELSSCPLRISTCHAFVRVMSKARESFEGSPEYRLIQEYVHALEKTLEAQRKCAEHAIPQTAVPENAIEGVKLGVVETVRQLDEAMLEVRKLGVEFQELEAEMMEGLAAGGIL</sequence>
<dbReference type="InterPro" id="IPR038765">
    <property type="entry name" value="Papain-like_cys_pep_sf"/>
</dbReference>
<evidence type="ECO:0000313" key="3">
    <source>
        <dbReference type="Proteomes" id="UP000215127"/>
    </source>
</evidence>
<dbReference type="SUPFAM" id="SSF54001">
    <property type="entry name" value="Cysteine proteinases"/>
    <property type="match status" value="1"/>
</dbReference>
<feature type="compositionally biased region" description="Polar residues" evidence="1">
    <location>
        <begin position="408"/>
        <end position="419"/>
    </location>
</feature>
<dbReference type="AlphaFoldDB" id="A0A1X7S9T8"/>
<evidence type="ECO:0008006" key="4">
    <source>
        <dbReference type="Google" id="ProtNLM"/>
    </source>
</evidence>
<evidence type="ECO:0000313" key="2">
    <source>
        <dbReference type="EMBL" id="SMQ56453.1"/>
    </source>
</evidence>
<reference evidence="2 3" key="1">
    <citation type="submission" date="2016-06" db="EMBL/GenBank/DDBJ databases">
        <authorList>
            <person name="Kjaerup R.B."/>
            <person name="Dalgaard T.S."/>
            <person name="Juul-Madsen H.R."/>
        </authorList>
    </citation>
    <scope>NUCLEOTIDE SEQUENCE [LARGE SCALE GENOMIC DNA]</scope>
</reference>
<feature type="compositionally biased region" description="Basic and acidic residues" evidence="1">
    <location>
        <begin position="385"/>
        <end position="402"/>
    </location>
</feature>
<feature type="region of interest" description="Disordered" evidence="1">
    <location>
        <begin position="364"/>
        <end position="461"/>
    </location>
</feature>
<gene>
    <name evidence="2" type="ORF">ZT3D7_G11608</name>
</gene>
<protein>
    <recommendedName>
        <fullName evidence="4">Ubiquitin-like protease family profile domain-containing protein</fullName>
    </recommendedName>
</protein>
<organism evidence="2 3">
    <name type="scientific">Zymoseptoria tritici (strain ST99CH_3D7)</name>
    <dbReference type="NCBI Taxonomy" id="1276538"/>
    <lineage>
        <taxon>Eukaryota</taxon>
        <taxon>Fungi</taxon>
        <taxon>Dikarya</taxon>
        <taxon>Ascomycota</taxon>
        <taxon>Pezizomycotina</taxon>
        <taxon>Dothideomycetes</taxon>
        <taxon>Dothideomycetidae</taxon>
        <taxon>Mycosphaerellales</taxon>
        <taxon>Mycosphaerellaceae</taxon>
        <taxon>Zymoseptoria</taxon>
    </lineage>
</organism>
<feature type="compositionally biased region" description="Polar residues" evidence="1">
    <location>
        <begin position="443"/>
        <end position="461"/>
    </location>
</feature>
<keyword evidence="3" id="KW-1185">Reference proteome</keyword>
<name>A0A1X7S9T8_ZYMT9</name>
<proteinExistence type="predicted"/>
<evidence type="ECO:0000256" key="1">
    <source>
        <dbReference type="SAM" id="MobiDB-lite"/>
    </source>
</evidence>
<accession>A0A1X7S9T8</accession>